<name>S7XFD9_SPRLO</name>
<evidence type="ECO:0000313" key="3">
    <source>
        <dbReference type="EMBL" id="EPR77754.1"/>
    </source>
</evidence>
<comment type="caution">
    <text evidence="3">The sequence shown here is derived from an EMBL/GenBank/DDBJ whole genome shotgun (WGS) entry which is preliminary data.</text>
</comment>
<evidence type="ECO:0000313" key="4">
    <source>
        <dbReference type="Proteomes" id="UP000014978"/>
    </source>
</evidence>
<dbReference type="SUPFAM" id="SSF46785">
    <property type="entry name" value="Winged helix' DNA-binding domain"/>
    <property type="match status" value="1"/>
</dbReference>
<evidence type="ECO:0000259" key="2">
    <source>
        <dbReference type="Pfam" id="PF22241"/>
    </source>
</evidence>
<dbReference type="InterPro" id="IPR036390">
    <property type="entry name" value="WH_DNA-bd_sf"/>
</dbReference>
<dbReference type="STRING" id="1358809.S7XFD9"/>
<dbReference type="EMBL" id="ATCN01001303">
    <property type="protein sequence ID" value="EPR77754.1"/>
    <property type="molecule type" value="Genomic_DNA"/>
</dbReference>
<dbReference type="AlphaFoldDB" id="S7XFD9"/>
<dbReference type="InterPro" id="IPR036388">
    <property type="entry name" value="WH-like_DNA-bd_sf"/>
</dbReference>
<dbReference type="GO" id="GO:0005737">
    <property type="term" value="C:cytoplasm"/>
    <property type="evidence" value="ECO:0007669"/>
    <property type="project" value="TreeGrafter"/>
</dbReference>
<dbReference type="PANTHER" id="PTHR10855:SF1">
    <property type="entry name" value="26S PROTEASOME NON-ATPASE REGULATORY SUBUNIT 12"/>
    <property type="match status" value="1"/>
</dbReference>
<dbReference type="GO" id="GO:0008541">
    <property type="term" value="C:proteasome regulatory particle, lid subcomplex"/>
    <property type="evidence" value="ECO:0007669"/>
    <property type="project" value="TreeGrafter"/>
</dbReference>
<dbReference type="FunCoup" id="S7XFD9">
    <property type="interactions" value="275"/>
</dbReference>
<organism evidence="3 4">
    <name type="scientific">Spraguea lophii (strain 42_110)</name>
    <name type="common">Microsporidian parasite</name>
    <dbReference type="NCBI Taxonomy" id="1358809"/>
    <lineage>
        <taxon>Eukaryota</taxon>
        <taxon>Fungi</taxon>
        <taxon>Fungi incertae sedis</taxon>
        <taxon>Microsporidia</taxon>
        <taxon>Spragueidae</taxon>
        <taxon>Spraguea</taxon>
    </lineage>
</organism>
<keyword evidence="3" id="KW-0647">Proteasome</keyword>
<feature type="domain" description="PCI" evidence="1">
    <location>
        <begin position="305"/>
        <end position="371"/>
    </location>
</feature>
<dbReference type="OrthoDB" id="268763at2759"/>
<dbReference type="InterPro" id="IPR054559">
    <property type="entry name" value="PSMD12-CSN4-like_N"/>
</dbReference>
<sequence length="401" mass="47762">MPTLETLLEQERKFRLEKDTIRLKDTINAILSKCTNENEFITMLKLLSKRKNQDQAIIKEIIVTLDDNTIDFYDKLLSEVIEGKLWLENERIKISYHLADMHIKNNNITEALNALFKVPIETFAIPIDTMIEFQLEQLRLAVLLKDTNKQNIIEKRITKKLINDELILKYKLLKIDISMQNNQFLEAVEELMELHEKYYNKKNTDLKNNSQEENKIDINFIHKNINILNSKLLINLISFLLILSKDKENKKKDLIEYAIYNKNNTESNRKYLRILISNEIIDKKEIIKILKDKLENNFCYENIDLIDKGAESIDEHNIFIVSKFFISIEIKNFGYLLNLEESELLKKLCYLVNEKKLYCRIDQDKEIIKFKRKEKDWNIRVRNVLEKLVEVDGIIKKNKFN</sequence>
<dbReference type="OMA" id="CKIDRIK"/>
<dbReference type="Pfam" id="PF01399">
    <property type="entry name" value="PCI"/>
    <property type="match status" value="1"/>
</dbReference>
<protein>
    <submittedName>
        <fullName evidence="3">26S proteasome regulatory complex component</fullName>
    </submittedName>
</protein>
<reference evidence="4" key="1">
    <citation type="journal article" date="2013" name="PLoS Genet.">
        <title>The genome of Spraguea lophii and the basis of host-microsporidian interactions.</title>
        <authorList>
            <person name="Campbell S.E."/>
            <person name="Williams T.A."/>
            <person name="Yousuf A."/>
            <person name="Soanes D.M."/>
            <person name="Paszkiewicz K.H."/>
            <person name="Williams B.A.P."/>
        </authorList>
    </citation>
    <scope>NUCLEOTIDE SEQUENCE [LARGE SCALE GENOMIC DNA]</scope>
    <source>
        <strain evidence="4">42_110</strain>
    </source>
</reference>
<proteinExistence type="predicted"/>
<gene>
    <name evidence="3" type="ORF">SLOPH_2184</name>
</gene>
<dbReference type="Pfam" id="PF22241">
    <property type="entry name" value="PSMD12-CSN4_N"/>
    <property type="match status" value="1"/>
</dbReference>
<dbReference type="InParanoid" id="S7XFD9"/>
<accession>S7XFD9</accession>
<dbReference type="Gene3D" id="1.10.10.10">
    <property type="entry name" value="Winged helix-like DNA-binding domain superfamily/Winged helix DNA-binding domain"/>
    <property type="match status" value="1"/>
</dbReference>
<dbReference type="InterPro" id="IPR000717">
    <property type="entry name" value="PCI_dom"/>
</dbReference>
<dbReference type="HOGENOM" id="CLU_055005_0_0_1"/>
<dbReference type="InterPro" id="IPR040134">
    <property type="entry name" value="PSMD12/CSN4"/>
</dbReference>
<feature type="domain" description="PSMD12/CSN4-like N-terminal" evidence="2">
    <location>
        <begin position="4"/>
        <end position="197"/>
    </location>
</feature>
<dbReference type="Proteomes" id="UP000014978">
    <property type="component" value="Unassembled WGS sequence"/>
</dbReference>
<dbReference type="PANTHER" id="PTHR10855">
    <property type="entry name" value="26S PROTEASOME NON-ATPASE REGULATORY SUBUNIT 12/COP9 SIGNALOSOME COMPLEX SUBUNIT 4"/>
    <property type="match status" value="1"/>
</dbReference>
<keyword evidence="4" id="KW-1185">Reference proteome</keyword>
<evidence type="ECO:0000259" key="1">
    <source>
        <dbReference type="Pfam" id="PF01399"/>
    </source>
</evidence>
<dbReference type="VEuPathDB" id="MicrosporidiaDB:SLOPH_2184"/>